<feature type="domain" description="Phospholipase/carboxylesterase/thioesterase" evidence="4">
    <location>
        <begin position="118"/>
        <end position="200"/>
    </location>
</feature>
<dbReference type="PANTHER" id="PTHR43037">
    <property type="entry name" value="UNNAMED PRODUCT-RELATED"/>
    <property type="match status" value="1"/>
</dbReference>
<sequence length="269" mass="29007">MASRIFAALIFFAAVTSGVFAAPVCGGEVVCSVRTGDYRIELPKDGDLRGVYVFFHGFKSSAELQMRQRPLVDVTLAHHLAYVAVDGIDGSWSFPNSARSGRDEKAFIADVFQDLNSRYGFSSDKTVIGGFSIGASMAWYTACQQGDKAKAMVTFSGVFWDPLPKPADCVTAIPPIVHFHGTADRTFPLAGRAIGTQFHQGNAFESIAIMRTRAKCDVTNARKVTLDGIQCQDVPSCIRGESVMCIHNGGHEARADMLDAGLTAVGFPR</sequence>
<keyword evidence="1 3" id="KW-0732">Signal</keyword>
<evidence type="ECO:0000259" key="4">
    <source>
        <dbReference type="Pfam" id="PF02230"/>
    </source>
</evidence>
<name>A0A1C3XC69_9HYPH</name>
<proteinExistence type="predicted"/>
<dbReference type="OrthoDB" id="9805640at2"/>
<evidence type="ECO:0000313" key="5">
    <source>
        <dbReference type="EMBL" id="SCB49882.1"/>
    </source>
</evidence>
<dbReference type="InterPro" id="IPR050955">
    <property type="entry name" value="Plant_Biomass_Hydrol_Est"/>
</dbReference>
<dbReference type="PANTHER" id="PTHR43037:SF5">
    <property type="entry name" value="FERULOYL ESTERASE"/>
    <property type="match status" value="1"/>
</dbReference>
<dbReference type="AlphaFoldDB" id="A0A1C3XC69"/>
<evidence type="ECO:0000313" key="6">
    <source>
        <dbReference type="Proteomes" id="UP000199205"/>
    </source>
</evidence>
<keyword evidence="2" id="KW-0378">Hydrolase</keyword>
<reference evidence="5 6" key="1">
    <citation type="submission" date="2016-08" db="EMBL/GenBank/DDBJ databases">
        <authorList>
            <person name="Seilhamer J.J."/>
        </authorList>
    </citation>
    <scope>NUCLEOTIDE SEQUENCE [LARGE SCALE GENOMIC DNA]</scope>
    <source>
        <strain evidence="5 6">P1-7</strain>
    </source>
</reference>
<dbReference type="Pfam" id="PF02230">
    <property type="entry name" value="Abhydrolase_2"/>
    <property type="match status" value="1"/>
</dbReference>
<protein>
    <submittedName>
        <fullName evidence="5">Polyhydroxybutyrate depolymerase</fullName>
    </submittedName>
</protein>
<dbReference type="Proteomes" id="UP000199205">
    <property type="component" value="Unassembled WGS sequence"/>
</dbReference>
<evidence type="ECO:0000256" key="2">
    <source>
        <dbReference type="ARBA" id="ARBA00022801"/>
    </source>
</evidence>
<feature type="chain" id="PRO_5008686423" evidence="3">
    <location>
        <begin position="22"/>
        <end position="269"/>
    </location>
</feature>
<evidence type="ECO:0000256" key="3">
    <source>
        <dbReference type="SAM" id="SignalP"/>
    </source>
</evidence>
<dbReference type="InterPro" id="IPR003140">
    <property type="entry name" value="PLipase/COase/thioEstase"/>
</dbReference>
<accession>A0A1C3XC69</accession>
<gene>
    <name evidence="5" type="ORF">GA0061101_13159</name>
</gene>
<dbReference type="SUPFAM" id="SSF53474">
    <property type="entry name" value="alpha/beta-Hydrolases"/>
    <property type="match status" value="1"/>
</dbReference>
<dbReference type="Gene3D" id="3.40.50.1820">
    <property type="entry name" value="alpha/beta hydrolase"/>
    <property type="match status" value="1"/>
</dbReference>
<dbReference type="GO" id="GO:0016787">
    <property type="term" value="F:hydrolase activity"/>
    <property type="evidence" value="ECO:0007669"/>
    <property type="project" value="UniProtKB-KW"/>
</dbReference>
<evidence type="ECO:0000256" key="1">
    <source>
        <dbReference type="ARBA" id="ARBA00022729"/>
    </source>
</evidence>
<organism evidence="5 6">
    <name type="scientific">Rhizobium lusitanum</name>
    <dbReference type="NCBI Taxonomy" id="293958"/>
    <lineage>
        <taxon>Bacteria</taxon>
        <taxon>Pseudomonadati</taxon>
        <taxon>Pseudomonadota</taxon>
        <taxon>Alphaproteobacteria</taxon>
        <taxon>Hyphomicrobiales</taxon>
        <taxon>Rhizobiaceae</taxon>
        <taxon>Rhizobium/Agrobacterium group</taxon>
        <taxon>Rhizobium</taxon>
    </lineage>
</organism>
<dbReference type="InterPro" id="IPR029058">
    <property type="entry name" value="AB_hydrolase_fold"/>
</dbReference>
<dbReference type="EMBL" id="FMAF01000031">
    <property type="protein sequence ID" value="SCB49882.1"/>
    <property type="molecule type" value="Genomic_DNA"/>
</dbReference>
<feature type="signal peptide" evidence="3">
    <location>
        <begin position="1"/>
        <end position="21"/>
    </location>
</feature>